<gene>
    <name evidence="1" type="ORF">I4F81_005221</name>
</gene>
<dbReference type="Proteomes" id="UP000798662">
    <property type="component" value="Chromosome 1"/>
</dbReference>
<organism evidence="1 2">
    <name type="scientific">Pyropia yezoensis</name>
    <name type="common">Susabi-nori</name>
    <name type="synonym">Porphyra yezoensis</name>
    <dbReference type="NCBI Taxonomy" id="2788"/>
    <lineage>
        <taxon>Eukaryota</taxon>
        <taxon>Rhodophyta</taxon>
        <taxon>Bangiophyceae</taxon>
        <taxon>Bangiales</taxon>
        <taxon>Bangiaceae</taxon>
        <taxon>Pyropia</taxon>
    </lineage>
</organism>
<dbReference type="EMBL" id="CM020618">
    <property type="protein sequence ID" value="KAK1862653.1"/>
    <property type="molecule type" value="Genomic_DNA"/>
</dbReference>
<reference evidence="1" key="1">
    <citation type="submission" date="2019-11" db="EMBL/GenBank/DDBJ databases">
        <title>Nori genome reveals adaptations in red seaweeds to the harsh intertidal environment.</title>
        <authorList>
            <person name="Wang D."/>
            <person name="Mao Y."/>
        </authorList>
    </citation>
    <scope>NUCLEOTIDE SEQUENCE</scope>
    <source>
        <tissue evidence="1">Gametophyte</tissue>
    </source>
</reference>
<evidence type="ECO:0000313" key="2">
    <source>
        <dbReference type="Proteomes" id="UP000798662"/>
    </source>
</evidence>
<name>A0ACC3BYK5_PYRYE</name>
<keyword evidence="2" id="KW-1185">Reference proteome</keyword>
<accession>A0ACC3BYK5</accession>
<comment type="caution">
    <text evidence="1">The sequence shown here is derived from an EMBL/GenBank/DDBJ whole genome shotgun (WGS) entry which is preliminary data.</text>
</comment>
<evidence type="ECO:0000313" key="1">
    <source>
        <dbReference type="EMBL" id="KAK1862653.1"/>
    </source>
</evidence>
<proteinExistence type="predicted"/>
<protein>
    <submittedName>
        <fullName evidence="1">Uncharacterized protein</fullName>
    </submittedName>
</protein>
<sequence length="177" mass="18919">MRRRGDDPVMDVDDASSTPPGVAGSSDSDSDYDSDELSAYPASLDGRSDSRVAGTRILTSPSRQLSGTGAETSSKPRIEGGVAVFVHSDGSTSEMPVSEYVEELRSEVDLLRSELTRTSAGSNPLIAFMANMEPANLSALTANAGEEVVEAMRKIVEAVVKREGLQPRATRLWRVGW</sequence>